<evidence type="ECO:0000259" key="8">
    <source>
        <dbReference type="PROSITE" id="PS51910"/>
    </source>
</evidence>
<evidence type="ECO:0000256" key="2">
    <source>
        <dbReference type="ARBA" id="ARBA00012729"/>
    </source>
</evidence>
<dbReference type="InterPro" id="IPR001223">
    <property type="entry name" value="Glyco_hydro18_cat"/>
</dbReference>
<dbReference type="GO" id="GO:0005576">
    <property type="term" value="C:extracellular region"/>
    <property type="evidence" value="ECO:0007669"/>
    <property type="project" value="TreeGrafter"/>
</dbReference>
<dbReference type="AlphaFoldDB" id="A0AAV5MV64"/>
<evidence type="ECO:0000256" key="4">
    <source>
        <dbReference type="ARBA" id="ARBA00023024"/>
    </source>
</evidence>
<name>A0AAV5MV64_9ROSI</name>
<dbReference type="EMBL" id="BPVZ01001286">
    <property type="protein sequence ID" value="GKV53343.1"/>
    <property type="molecule type" value="Genomic_DNA"/>
</dbReference>
<evidence type="ECO:0000256" key="5">
    <source>
        <dbReference type="ARBA" id="ARBA00023277"/>
    </source>
</evidence>
<dbReference type="EC" id="3.2.1.14" evidence="2"/>
<dbReference type="GO" id="GO:0006032">
    <property type="term" value="P:chitin catabolic process"/>
    <property type="evidence" value="ECO:0007669"/>
    <property type="project" value="UniProtKB-KW"/>
</dbReference>
<gene>
    <name evidence="9" type="ORF">SLEP1_g59876</name>
</gene>
<dbReference type="InterPro" id="IPR050542">
    <property type="entry name" value="Glycosyl_Hydrlase18_Chitinase"/>
</dbReference>
<keyword evidence="4" id="KW-0146">Chitin degradation</keyword>
<dbReference type="Proteomes" id="UP001054252">
    <property type="component" value="Unassembled WGS sequence"/>
</dbReference>
<keyword evidence="7" id="KW-0624">Polysaccharide degradation</keyword>
<feature type="non-terminal residue" evidence="9">
    <location>
        <position position="1"/>
    </location>
</feature>
<keyword evidence="5" id="KW-0119">Carbohydrate metabolism</keyword>
<evidence type="ECO:0000313" key="9">
    <source>
        <dbReference type="EMBL" id="GKV53343.1"/>
    </source>
</evidence>
<accession>A0AAV5MV64</accession>
<dbReference type="PANTHER" id="PTHR45708">
    <property type="entry name" value="ENDOCHITINASE"/>
    <property type="match status" value="1"/>
</dbReference>
<organism evidence="9 10">
    <name type="scientific">Rubroshorea leprosula</name>
    <dbReference type="NCBI Taxonomy" id="152421"/>
    <lineage>
        <taxon>Eukaryota</taxon>
        <taxon>Viridiplantae</taxon>
        <taxon>Streptophyta</taxon>
        <taxon>Embryophyta</taxon>
        <taxon>Tracheophyta</taxon>
        <taxon>Spermatophyta</taxon>
        <taxon>Magnoliopsida</taxon>
        <taxon>eudicotyledons</taxon>
        <taxon>Gunneridae</taxon>
        <taxon>Pentapetalae</taxon>
        <taxon>rosids</taxon>
        <taxon>malvids</taxon>
        <taxon>Malvales</taxon>
        <taxon>Dipterocarpaceae</taxon>
        <taxon>Rubroshorea</taxon>
    </lineage>
</organism>
<comment type="caution">
    <text evidence="9">The sequence shown here is derived from an EMBL/GenBank/DDBJ whole genome shotgun (WGS) entry which is preliminary data.</text>
</comment>
<dbReference type="PROSITE" id="PS51910">
    <property type="entry name" value="GH18_2"/>
    <property type="match status" value="1"/>
</dbReference>
<evidence type="ECO:0000256" key="6">
    <source>
        <dbReference type="ARBA" id="ARBA00023295"/>
    </source>
</evidence>
<evidence type="ECO:0000313" key="10">
    <source>
        <dbReference type="Proteomes" id="UP001054252"/>
    </source>
</evidence>
<dbReference type="GO" id="GO:0008843">
    <property type="term" value="F:endochitinase activity"/>
    <property type="evidence" value="ECO:0007669"/>
    <property type="project" value="UniProtKB-EC"/>
</dbReference>
<dbReference type="SUPFAM" id="SSF51445">
    <property type="entry name" value="(Trans)glycosidases"/>
    <property type="match status" value="1"/>
</dbReference>
<protein>
    <recommendedName>
        <fullName evidence="2">chitinase</fullName>
        <ecNumber evidence="2">3.2.1.14</ecNumber>
    </recommendedName>
</protein>
<proteinExistence type="predicted"/>
<evidence type="ECO:0000256" key="3">
    <source>
        <dbReference type="ARBA" id="ARBA00022801"/>
    </source>
</evidence>
<keyword evidence="6" id="KW-0326">Glycosidase</keyword>
<sequence length="88" mass="9623">PQCEYRLNSTSNLISSWNQWTTSINAGKILMGLPASPAAASSGYMPPHVLISRVLPVIKNSAKYGGVMLWNRYYDEQTSYSASIAPSL</sequence>
<keyword evidence="3" id="KW-0378">Hydrolase</keyword>
<evidence type="ECO:0000256" key="1">
    <source>
        <dbReference type="ARBA" id="ARBA00000822"/>
    </source>
</evidence>
<dbReference type="Gene3D" id="3.20.20.80">
    <property type="entry name" value="Glycosidases"/>
    <property type="match status" value="1"/>
</dbReference>
<dbReference type="InterPro" id="IPR017853">
    <property type="entry name" value="GH"/>
</dbReference>
<reference evidence="9 10" key="1">
    <citation type="journal article" date="2021" name="Commun. Biol.">
        <title>The genome of Shorea leprosula (Dipterocarpaceae) highlights the ecological relevance of drought in aseasonal tropical rainforests.</title>
        <authorList>
            <person name="Ng K.K.S."/>
            <person name="Kobayashi M.J."/>
            <person name="Fawcett J.A."/>
            <person name="Hatakeyama M."/>
            <person name="Paape T."/>
            <person name="Ng C.H."/>
            <person name="Ang C.C."/>
            <person name="Tnah L.H."/>
            <person name="Lee C.T."/>
            <person name="Nishiyama T."/>
            <person name="Sese J."/>
            <person name="O'Brien M.J."/>
            <person name="Copetti D."/>
            <person name="Mohd Noor M.I."/>
            <person name="Ong R.C."/>
            <person name="Putra M."/>
            <person name="Sireger I.Z."/>
            <person name="Indrioko S."/>
            <person name="Kosugi Y."/>
            <person name="Izuno A."/>
            <person name="Isagi Y."/>
            <person name="Lee S.L."/>
            <person name="Shimizu K.K."/>
        </authorList>
    </citation>
    <scope>NUCLEOTIDE SEQUENCE [LARGE SCALE GENOMIC DNA]</scope>
    <source>
        <strain evidence="9">214</strain>
    </source>
</reference>
<dbReference type="GO" id="GO:0000272">
    <property type="term" value="P:polysaccharide catabolic process"/>
    <property type="evidence" value="ECO:0007669"/>
    <property type="project" value="UniProtKB-KW"/>
</dbReference>
<dbReference type="PANTHER" id="PTHR45708:SF21">
    <property type="entry name" value="ACIDIC ENDOCHITINASE"/>
    <property type="match status" value="1"/>
</dbReference>
<keyword evidence="10" id="KW-1185">Reference proteome</keyword>
<evidence type="ECO:0000256" key="7">
    <source>
        <dbReference type="ARBA" id="ARBA00023326"/>
    </source>
</evidence>
<feature type="domain" description="GH18" evidence="8">
    <location>
        <begin position="1"/>
        <end position="88"/>
    </location>
</feature>
<comment type="catalytic activity">
    <reaction evidence="1">
        <text>Random endo-hydrolysis of N-acetyl-beta-D-glucosaminide (1-&gt;4)-beta-linkages in chitin and chitodextrins.</text>
        <dbReference type="EC" id="3.2.1.14"/>
    </reaction>
</comment>